<protein>
    <submittedName>
        <fullName evidence="2">Uncharacterized protein</fullName>
    </submittedName>
</protein>
<proteinExistence type="predicted"/>
<feature type="region of interest" description="Disordered" evidence="1">
    <location>
        <begin position="1"/>
        <end position="44"/>
    </location>
</feature>
<dbReference type="InParanoid" id="A0A2P5FP58"/>
<dbReference type="OrthoDB" id="10307579at2759"/>
<feature type="compositionally biased region" description="Polar residues" evidence="1">
    <location>
        <begin position="19"/>
        <end position="35"/>
    </location>
</feature>
<comment type="caution">
    <text evidence="2">The sequence shown here is derived from an EMBL/GenBank/DDBJ whole genome shotgun (WGS) entry which is preliminary data.</text>
</comment>
<dbReference type="AlphaFoldDB" id="A0A2P5FP58"/>
<gene>
    <name evidence="2" type="ORF">TorRG33x02_046900</name>
</gene>
<reference evidence="3" key="1">
    <citation type="submission" date="2016-06" db="EMBL/GenBank/DDBJ databases">
        <title>Parallel loss of symbiosis genes in relatives of nitrogen-fixing non-legume Parasponia.</title>
        <authorList>
            <person name="Van Velzen R."/>
            <person name="Holmer R."/>
            <person name="Bu F."/>
            <person name="Rutten L."/>
            <person name="Van Zeijl A."/>
            <person name="Liu W."/>
            <person name="Santuari L."/>
            <person name="Cao Q."/>
            <person name="Sharma T."/>
            <person name="Shen D."/>
            <person name="Roswanjaya Y."/>
            <person name="Wardhani T."/>
            <person name="Kalhor M.S."/>
            <person name="Jansen J."/>
            <person name="Van den Hoogen J."/>
            <person name="Gungor B."/>
            <person name="Hartog M."/>
            <person name="Hontelez J."/>
            <person name="Verver J."/>
            <person name="Yang W.-C."/>
            <person name="Schijlen E."/>
            <person name="Repin R."/>
            <person name="Schilthuizen M."/>
            <person name="Schranz E."/>
            <person name="Heidstra R."/>
            <person name="Miyata K."/>
            <person name="Fedorova E."/>
            <person name="Kohlen W."/>
            <person name="Bisseling T."/>
            <person name="Smit S."/>
            <person name="Geurts R."/>
        </authorList>
    </citation>
    <scope>NUCLEOTIDE SEQUENCE [LARGE SCALE GENOMIC DNA]</scope>
    <source>
        <strain evidence="3">cv. RG33-2</strain>
    </source>
</reference>
<evidence type="ECO:0000313" key="2">
    <source>
        <dbReference type="EMBL" id="PON99523.1"/>
    </source>
</evidence>
<keyword evidence="3" id="KW-1185">Reference proteome</keyword>
<evidence type="ECO:0000256" key="1">
    <source>
        <dbReference type="SAM" id="MobiDB-lite"/>
    </source>
</evidence>
<dbReference type="Proteomes" id="UP000237000">
    <property type="component" value="Unassembled WGS sequence"/>
</dbReference>
<accession>A0A2P5FP58</accession>
<sequence length="102" mass="11863">MDVSTKKSSFSEKSPGRETLTTRPEVSHSTPCHETQQSEENDHEWRRLEGSEAMLRLKWRSASLSTAWHASETRSERKRKVVRERAFLRMEILAIFCSGKLN</sequence>
<organism evidence="2 3">
    <name type="scientific">Trema orientale</name>
    <name type="common">Charcoal tree</name>
    <name type="synonym">Celtis orientalis</name>
    <dbReference type="NCBI Taxonomy" id="63057"/>
    <lineage>
        <taxon>Eukaryota</taxon>
        <taxon>Viridiplantae</taxon>
        <taxon>Streptophyta</taxon>
        <taxon>Embryophyta</taxon>
        <taxon>Tracheophyta</taxon>
        <taxon>Spermatophyta</taxon>
        <taxon>Magnoliopsida</taxon>
        <taxon>eudicotyledons</taxon>
        <taxon>Gunneridae</taxon>
        <taxon>Pentapetalae</taxon>
        <taxon>rosids</taxon>
        <taxon>fabids</taxon>
        <taxon>Rosales</taxon>
        <taxon>Cannabaceae</taxon>
        <taxon>Trema</taxon>
    </lineage>
</organism>
<name>A0A2P5FP58_TREOI</name>
<dbReference type="EMBL" id="JXTC01000018">
    <property type="protein sequence ID" value="PON99523.1"/>
    <property type="molecule type" value="Genomic_DNA"/>
</dbReference>
<feature type="compositionally biased region" description="Polar residues" evidence="1">
    <location>
        <begin position="1"/>
        <end position="12"/>
    </location>
</feature>
<evidence type="ECO:0000313" key="3">
    <source>
        <dbReference type="Proteomes" id="UP000237000"/>
    </source>
</evidence>